<proteinExistence type="predicted"/>
<gene>
    <name evidence="1" type="ORF">TNCT_481441</name>
</gene>
<dbReference type="AlphaFoldDB" id="A0A8X6FEK3"/>
<name>A0A8X6FEK3_TRICU</name>
<keyword evidence="2" id="KW-1185">Reference proteome</keyword>
<evidence type="ECO:0000313" key="2">
    <source>
        <dbReference type="Proteomes" id="UP000887116"/>
    </source>
</evidence>
<sequence>MYGILVNDVMGYYLLTPNSGVPEPWILHQRSPIAVFQHGTSAWLPLTLHHRQDQRRTWAKLRCEVKNKTHIHLVSVYSTMIAESTFDSIMEHAHCQRALTNPTGISLGLLV</sequence>
<dbReference type="EMBL" id="BMAO01021800">
    <property type="protein sequence ID" value="GFQ77472.1"/>
    <property type="molecule type" value="Genomic_DNA"/>
</dbReference>
<dbReference type="Proteomes" id="UP000887116">
    <property type="component" value="Unassembled WGS sequence"/>
</dbReference>
<reference evidence="1" key="1">
    <citation type="submission" date="2020-07" db="EMBL/GenBank/DDBJ databases">
        <title>Multicomponent nature underlies the extraordinary mechanical properties of spider dragline silk.</title>
        <authorList>
            <person name="Kono N."/>
            <person name="Nakamura H."/>
            <person name="Mori M."/>
            <person name="Yoshida Y."/>
            <person name="Ohtoshi R."/>
            <person name="Malay A.D."/>
            <person name="Moran D.A.P."/>
            <person name="Tomita M."/>
            <person name="Numata K."/>
            <person name="Arakawa K."/>
        </authorList>
    </citation>
    <scope>NUCLEOTIDE SEQUENCE</scope>
</reference>
<evidence type="ECO:0000313" key="1">
    <source>
        <dbReference type="EMBL" id="GFQ77472.1"/>
    </source>
</evidence>
<organism evidence="1 2">
    <name type="scientific">Trichonephila clavata</name>
    <name type="common">Joro spider</name>
    <name type="synonym">Nephila clavata</name>
    <dbReference type="NCBI Taxonomy" id="2740835"/>
    <lineage>
        <taxon>Eukaryota</taxon>
        <taxon>Metazoa</taxon>
        <taxon>Ecdysozoa</taxon>
        <taxon>Arthropoda</taxon>
        <taxon>Chelicerata</taxon>
        <taxon>Arachnida</taxon>
        <taxon>Araneae</taxon>
        <taxon>Araneomorphae</taxon>
        <taxon>Entelegynae</taxon>
        <taxon>Araneoidea</taxon>
        <taxon>Nephilidae</taxon>
        <taxon>Trichonephila</taxon>
    </lineage>
</organism>
<comment type="caution">
    <text evidence="1">The sequence shown here is derived from an EMBL/GenBank/DDBJ whole genome shotgun (WGS) entry which is preliminary data.</text>
</comment>
<protein>
    <submittedName>
        <fullName evidence="1">Uncharacterized protein</fullName>
    </submittedName>
</protein>
<accession>A0A8X6FEK3</accession>